<comment type="caution">
    <text evidence="10">The sequence shown here is derived from an EMBL/GenBank/DDBJ whole genome shotgun (WGS) entry which is preliminary data.</text>
</comment>
<protein>
    <recommendedName>
        <fullName evidence="9">G-patch domain-containing protein</fullName>
    </recommendedName>
</protein>
<dbReference type="PANTHER" id="PTHR23329">
    <property type="entry name" value="TUFTELIN-INTERACTING PROTEIN 11-RELATED"/>
    <property type="match status" value="1"/>
</dbReference>
<comment type="subcellular location">
    <subcellularLocation>
        <location evidence="1">Nucleus</location>
    </subcellularLocation>
</comment>
<gene>
    <name evidence="10" type="ORF">M569_13115</name>
</gene>
<sequence length="782" mass="89140">MERFGLDNDYDDGQWIGGEYYGKERKKRSQTKDDVLYGVFASGDSDSDYEGSKKRRKDLSKRTDYTKPVSFVSTGSVLPTQEIDLNSKEENKTMVEDDLKPSASSKKTGMDEDDNLLLSPFEMKIKEGAQLRREKERAKKSSNSTRRDLDPTGVGSFGKHTKGIGLKLLEKMGYKGGGLGKNEQGIIAPIEAKLRPKNMGMGFNDYKEAAPPAVPDSDEKSLSAISQPVEIRSKEKSWSKGARKKKAYITAEELLAQKQERGLDVVEKVFDMRGPQVRIVTNLENLNAEEKSRENDVPMPELQHNLRLMVDLAEVDIQKLDSDLRNARETIVALQKEREKLQNEASRQKQQLENMEEISNVLEEIDEKSSSGSLTLESLAKSFKDLRTRLADDYTLLNLSCIACSYALPLLIKIFQGWDPLRNPSHGISVISVWKNLLQGPESFTAAPYVQLLMEVVFPAIRISGTNSWQARDPEPMLRFLESWEELLPSPVVQSILDNVVIPKISAAVDSWDPRVETIPIHSWIHPWLPFVGNKLEICYQTICHKLVSVLHAWHPSDMSAYYILSPWKTVFDPVSWERLMAQCIVPKLLAVMHDLQINPANQNLEQFYWVRTWLLAIPTHHMVQLMDIFLNKWQQVLYHWLCSKPNFEEVMKWYLGWREVLPAELPENKHIHHRLELGLQMVTQAADGMEVAAPGLKENMSYLRQFEAQARSQQQQLQQSDSDEMSLKEVIDLHAQQMGVAFKPKPGRTWDGQQIYGFGNISIVIDAANQKMLAQSDDGRW</sequence>
<evidence type="ECO:0000256" key="3">
    <source>
        <dbReference type="ARBA" id="ARBA00022664"/>
    </source>
</evidence>
<dbReference type="Pfam" id="PF01585">
    <property type="entry name" value="G-patch"/>
    <property type="match status" value="1"/>
</dbReference>
<keyword evidence="4" id="KW-0747">Spliceosome</keyword>
<keyword evidence="5" id="KW-0508">mRNA splicing</keyword>
<accession>S8C4Q6</accession>
<dbReference type="SMART" id="SM00443">
    <property type="entry name" value="G_patch"/>
    <property type="match status" value="1"/>
</dbReference>
<comment type="similarity">
    <text evidence="2">Belongs to the TFP11/STIP family.</text>
</comment>
<dbReference type="InterPro" id="IPR000467">
    <property type="entry name" value="G_patch_dom"/>
</dbReference>
<dbReference type="InterPro" id="IPR045211">
    <property type="entry name" value="TFP11/STIP/Ntr1"/>
</dbReference>
<feature type="non-terminal residue" evidence="10">
    <location>
        <position position="782"/>
    </location>
</feature>
<keyword evidence="11" id="KW-1185">Reference proteome</keyword>
<dbReference type="InterPro" id="IPR022783">
    <property type="entry name" value="GCFC_dom"/>
</dbReference>
<evidence type="ECO:0000256" key="8">
    <source>
        <dbReference type="SAM" id="MobiDB-lite"/>
    </source>
</evidence>
<keyword evidence="3" id="KW-0507">mRNA processing</keyword>
<dbReference type="GO" id="GO:0003676">
    <property type="term" value="F:nucleic acid binding"/>
    <property type="evidence" value="ECO:0007669"/>
    <property type="project" value="InterPro"/>
</dbReference>
<dbReference type="GO" id="GO:0000390">
    <property type="term" value="P:spliceosomal complex disassembly"/>
    <property type="evidence" value="ECO:0007669"/>
    <property type="project" value="InterPro"/>
</dbReference>
<dbReference type="AlphaFoldDB" id="S8C4Q6"/>
<dbReference type="GO" id="GO:0071008">
    <property type="term" value="C:U2-type post-mRNA release spliceosomal complex"/>
    <property type="evidence" value="ECO:0007669"/>
    <property type="project" value="TreeGrafter"/>
</dbReference>
<evidence type="ECO:0000256" key="4">
    <source>
        <dbReference type="ARBA" id="ARBA00022728"/>
    </source>
</evidence>
<feature type="region of interest" description="Disordered" evidence="8">
    <location>
        <begin position="41"/>
        <end position="113"/>
    </location>
</feature>
<evidence type="ECO:0000256" key="2">
    <source>
        <dbReference type="ARBA" id="ARBA00010900"/>
    </source>
</evidence>
<evidence type="ECO:0000256" key="5">
    <source>
        <dbReference type="ARBA" id="ARBA00023187"/>
    </source>
</evidence>
<dbReference type="PROSITE" id="PS50174">
    <property type="entry name" value="G_PATCH"/>
    <property type="match status" value="1"/>
</dbReference>
<dbReference type="InterPro" id="IPR024933">
    <property type="entry name" value="TFP11"/>
</dbReference>
<feature type="domain" description="G-patch" evidence="9">
    <location>
        <begin position="161"/>
        <end position="206"/>
    </location>
</feature>
<organism evidence="10 11">
    <name type="scientific">Genlisea aurea</name>
    <dbReference type="NCBI Taxonomy" id="192259"/>
    <lineage>
        <taxon>Eukaryota</taxon>
        <taxon>Viridiplantae</taxon>
        <taxon>Streptophyta</taxon>
        <taxon>Embryophyta</taxon>
        <taxon>Tracheophyta</taxon>
        <taxon>Spermatophyta</taxon>
        <taxon>Magnoliopsida</taxon>
        <taxon>eudicotyledons</taxon>
        <taxon>Gunneridae</taxon>
        <taxon>Pentapetalae</taxon>
        <taxon>asterids</taxon>
        <taxon>lamiids</taxon>
        <taxon>Lamiales</taxon>
        <taxon>Lentibulariaceae</taxon>
        <taxon>Genlisea</taxon>
    </lineage>
</organism>
<evidence type="ECO:0000256" key="6">
    <source>
        <dbReference type="ARBA" id="ARBA00023242"/>
    </source>
</evidence>
<evidence type="ECO:0000259" key="9">
    <source>
        <dbReference type="PROSITE" id="PS50174"/>
    </source>
</evidence>
<keyword evidence="6" id="KW-0539">Nucleus</keyword>
<feature type="coiled-coil region" evidence="7">
    <location>
        <begin position="310"/>
        <end position="368"/>
    </location>
</feature>
<dbReference type="Pfam" id="PF07842">
    <property type="entry name" value="GCFC"/>
    <property type="match status" value="1"/>
</dbReference>
<feature type="compositionally biased region" description="Basic and acidic residues" evidence="8">
    <location>
        <begin position="128"/>
        <end position="150"/>
    </location>
</feature>
<dbReference type="PIRSF" id="PIRSF017706">
    <property type="entry name" value="TFIP11"/>
    <property type="match status" value="1"/>
</dbReference>
<proteinExistence type="inferred from homology"/>
<dbReference type="Pfam" id="PF12457">
    <property type="entry name" value="TIP_N"/>
    <property type="match status" value="1"/>
</dbReference>
<reference evidence="10 11" key="1">
    <citation type="journal article" date="2013" name="BMC Genomics">
        <title>The miniature genome of a carnivorous plant Genlisea aurea contains a low number of genes and short non-coding sequences.</title>
        <authorList>
            <person name="Leushkin E.V."/>
            <person name="Sutormin R.A."/>
            <person name="Nabieva E.R."/>
            <person name="Penin A.A."/>
            <person name="Kondrashov A.S."/>
            <person name="Logacheva M.D."/>
        </authorList>
    </citation>
    <scope>NUCLEOTIDE SEQUENCE [LARGE SCALE GENOMIC DNA]</scope>
</reference>
<dbReference type="Proteomes" id="UP000015453">
    <property type="component" value="Unassembled WGS sequence"/>
</dbReference>
<feature type="compositionally biased region" description="Basic and acidic residues" evidence="8">
    <location>
        <begin position="85"/>
        <end position="100"/>
    </location>
</feature>
<dbReference type="OrthoDB" id="4822at2759"/>
<dbReference type="InterPro" id="IPR022159">
    <property type="entry name" value="STIP/TFIP11_N"/>
</dbReference>
<evidence type="ECO:0000256" key="7">
    <source>
        <dbReference type="SAM" id="Coils"/>
    </source>
</evidence>
<keyword evidence="7" id="KW-0175">Coiled coil</keyword>
<evidence type="ECO:0000313" key="11">
    <source>
        <dbReference type="Proteomes" id="UP000015453"/>
    </source>
</evidence>
<evidence type="ECO:0000256" key="1">
    <source>
        <dbReference type="ARBA" id="ARBA00004123"/>
    </source>
</evidence>
<dbReference type="EMBL" id="AUSU01006664">
    <property type="protein sequence ID" value="EPS61679.1"/>
    <property type="molecule type" value="Genomic_DNA"/>
</dbReference>
<feature type="region of interest" description="Disordered" evidence="8">
    <location>
        <begin position="128"/>
        <end position="157"/>
    </location>
</feature>
<evidence type="ECO:0000313" key="10">
    <source>
        <dbReference type="EMBL" id="EPS61679.1"/>
    </source>
</evidence>
<dbReference type="PANTHER" id="PTHR23329:SF1">
    <property type="entry name" value="TUFTELIN-INTERACTING PROTEIN 11"/>
    <property type="match status" value="1"/>
</dbReference>
<name>S8C4Q6_9LAMI</name>